<keyword evidence="3" id="KW-1185">Reference proteome</keyword>
<proteinExistence type="predicted"/>
<dbReference type="AlphaFoldDB" id="F0YP44"/>
<dbReference type="InParanoid" id="F0YP44"/>
<dbReference type="GeneID" id="20226710"/>
<dbReference type="OrthoDB" id="439718at2759"/>
<feature type="region of interest" description="Disordered" evidence="1">
    <location>
        <begin position="1"/>
        <end position="33"/>
    </location>
</feature>
<dbReference type="Proteomes" id="UP000002729">
    <property type="component" value="Unassembled WGS sequence"/>
</dbReference>
<dbReference type="RefSeq" id="XP_009042186.1">
    <property type="nucleotide sequence ID" value="XM_009043938.1"/>
</dbReference>
<name>F0YP44_AURAN</name>
<sequence length="567" mass="62744">MRHRQAVHGQRRAGLPDEQRARHGRAGGQRRRRELRHGLALGLLLMRSRLGLRNPGPRLICSPHSGSDRLEMEQLVVKELPATHDPPGLDGLATTHNATKKTEGSFFKPVNISLHPSSRVFIVGSDGVAAMADLRELPAYSTVEQMVDAIRNFVQKSVWIVSEGHQCVLLEKANACGGVWHSQANISSRVNTSEAAYRAVDRGATRVLAGVNRRLGATRKLSFPDEDDYRGKACYGVCGDSSRVHFPQLVILIVGAGAFATENARTAVECGAERISPRKVRFSSDFLSLGRCLRPFCGEEAGVLAIGVNFADRAHDISLGYLVRRTLLRPPHDIKCAGYWKNEFVRRLLGSNSIYSNNFVRSNLIYQAEQILDDAGGFQTPFGSSYLEAVAFQVLILNYHRRFLPDQFVFENAHKWYDLVALCESRANRVGHVQPAYPFMTLVSVYVDLRPPDALGCGRFLSFVDPVSITVCLSRHDGFSCTAQLHASGHYTLSFCFSPLGFGDERVAFQVPKLRAFSGLREFLHNRLSTPSWVPILRWEACQSQHPPGATYGAFLLQVLADGGGAF</sequence>
<reference evidence="2 3" key="1">
    <citation type="journal article" date="2011" name="Proc. Natl. Acad. Sci. U.S.A.">
        <title>Niche of harmful alga Aureococcus anophagefferens revealed through ecogenomics.</title>
        <authorList>
            <person name="Gobler C.J."/>
            <person name="Berry D.L."/>
            <person name="Dyhrman S.T."/>
            <person name="Wilhelm S.W."/>
            <person name="Salamov A."/>
            <person name="Lobanov A.V."/>
            <person name="Zhang Y."/>
            <person name="Collier J.L."/>
            <person name="Wurch L.L."/>
            <person name="Kustka A.B."/>
            <person name="Dill B.D."/>
            <person name="Shah M."/>
            <person name="VerBerkmoes N.C."/>
            <person name="Kuo A."/>
            <person name="Terry A."/>
            <person name="Pangilinan J."/>
            <person name="Lindquist E.A."/>
            <person name="Lucas S."/>
            <person name="Paulsen I.T."/>
            <person name="Hattenrath-Lehmann T.K."/>
            <person name="Talmage S.C."/>
            <person name="Walker E.A."/>
            <person name="Koch F."/>
            <person name="Burson A.M."/>
            <person name="Marcoval M.A."/>
            <person name="Tang Y.Z."/>
            <person name="Lecleir G.R."/>
            <person name="Coyne K.J."/>
            <person name="Berg G.M."/>
            <person name="Bertrand E.M."/>
            <person name="Saito M.A."/>
            <person name="Gladyshev V.N."/>
            <person name="Grigoriev I.V."/>
        </authorList>
    </citation>
    <scope>NUCLEOTIDE SEQUENCE [LARGE SCALE GENOMIC DNA]</scope>
    <source>
        <strain evidence="3">CCMP 1984</strain>
    </source>
</reference>
<feature type="compositionally biased region" description="Basic residues" evidence="1">
    <location>
        <begin position="1"/>
        <end position="11"/>
    </location>
</feature>
<gene>
    <name evidence="2" type="ORF">AURANDRAFT_68288</name>
</gene>
<evidence type="ECO:0000256" key="1">
    <source>
        <dbReference type="SAM" id="MobiDB-lite"/>
    </source>
</evidence>
<protein>
    <submittedName>
        <fullName evidence="2">Uncharacterized protein</fullName>
    </submittedName>
</protein>
<organism evidence="3">
    <name type="scientific">Aureococcus anophagefferens</name>
    <name type="common">Harmful bloom alga</name>
    <dbReference type="NCBI Taxonomy" id="44056"/>
    <lineage>
        <taxon>Eukaryota</taxon>
        <taxon>Sar</taxon>
        <taxon>Stramenopiles</taxon>
        <taxon>Ochrophyta</taxon>
        <taxon>Pelagophyceae</taxon>
        <taxon>Pelagomonadales</taxon>
        <taxon>Pelagomonadaceae</taxon>
        <taxon>Aureococcus</taxon>
    </lineage>
</organism>
<evidence type="ECO:0000313" key="2">
    <source>
        <dbReference type="EMBL" id="EGB03111.1"/>
    </source>
</evidence>
<dbReference type="EMBL" id="GL833196">
    <property type="protein sequence ID" value="EGB03111.1"/>
    <property type="molecule type" value="Genomic_DNA"/>
</dbReference>
<dbReference type="KEGG" id="aaf:AURANDRAFT_68288"/>
<evidence type="ECO:0000313" key="3">
    <source>
        <dbReference type="Proteomes" id="UP000002729"/>
    </source>
</evidence>
<feature type="compositionally biased region" description="Basic residues" evidence="1">
    <location>
        <begin position="22"/>
        <end position="33"/>
    </location>
</feature>
<accession>F0YP44</accession>